<evidence type="ECO:0000313" key="4">
    <source>
        <dbReference type="EMBL" id="CAL1543496.1"/>
    </source>
</evidence>
<dbReference type="Proteomes" id="UP001497497">
    <property type="component" value="Unassembled WGS sequence"/>
</dbReference>
<dbReference type="SUPFAM" id="SSF47473">
    <property type="entry name" value="EF-hand"/>
    <property type="match status" value="1"/>
</dbReference>
<keyword evidence="1" id="KW-0106">Calcium</keyword>
<evidence type="ECO:0000256" key="1">
    <source>
        <dbReference type="ARBA" id="ARBA00022837"/>
    </source>
</evidence>
<name>A0AAV2IBI3_LYMST</name>
<feature type="signal peptide" evidence="2">
    <location>
        <begin position="1"/>
        <end position="20"/>
    </location>
</feature>
<feature type="domain" description="EF-hand" evidence="3">
    <location>
        <begin position="104"/>
        <end position="139"/>
    </location>
</feature>
<dbReference type="GO" id="GO:0005509">
    <property type="term" value="F:calcium ion binding"/>
    <property type="evidence" value="ECO:0007669"/>
    <property type="project" value="InterPro"/>
</dbReference>
<dbReference type="InterPro" id="IPR002048">
    <property type="entry name" value="EF_hand_dom"/>
</dbReference>
<dbReference type="EMBL" id="CAXITT010000552">
    <property type="protein sequence ID" value="CAL1543496.1"/>
    <property type="molecule type" value="Genomic_DNA"/>
</dbReference>
<dbReference type="Pfam" id="PF13833">
    <property type="entry name" value="EF-hand_8"/>
    <property type="match status" value="1"/>
</dbReference>
<accession>A0AAV2IBI3</accession>
<comment type="caution">
    <text evidence="4">The sequence shown here is derived from an EMBL/GenBank/DDBJ whole genome shotgun (WGS) entry which is preliminary data.</text>
</comment>
<keyword evidence="2" id="KW-0732">Signal</keyword>
<gene>
    <name evidence="4" type="ORF">GSLYS_00017030001</name>
</gene>
<feature type="chain" id="PRO_5043640397" description="EF-hand domain-containing protein" evidence="2">
    <location>
        <begin position="21"/>
        <end position="150"/>
    </location>
</feature>
<reference evidence="4 5" key="1">
    <citation type="submission" date="2024-04" db="EMBL/GenBank/DDBJ databases">
        <authorList>
            <consortium name="Genoscope - CEA"/>
            <person name="William W."/>
        </authorList>
    </citation>
    <scope>NUCLEOTIDE SEQUENCE [LARGE SCALE GENOMIC DNA]</scope>
</reference>
<feature type="domain" description="EF-hand" evidence="3">
    <location>
        <begin position="29"/>
        <end position="64"/>
    </location>
</feature>
<proteinExistence type="predicted"/>
<organism evidence="4 5">
    <name type="scientific">Lymnaea stagnalis</name>
    <name type="common">Great pond snail</name>
    <name type="synonym">Helix stagnalis</name>
    <dbReference type="NCBI Taxonomy" id="6523"/>
    <lineage>
        <taxon>Eukaryota</taxon>
        <taxon>Metazoa</taxon>
        <taxon>Spiralia</taxon>
        <taxon>Lophotrochozoa</taxon>
        <taxon>Mollusca</taxon>
        <taxon>Gastropoda</taxon>
        <taxon>Heterobranchia</taxon>
        <taxon>Euthyneura</taxon>
        <taxon>Panpulmonata</taxon>
        <taxon>Hygrophila</taxon>
        <taxon>Lymnaeoidea</taxon>
        <taxon>Lymnaeidae</taxon>
        <taxon>Lymnaea</taxon>
    </lineage>
</organism>
<dbReference type="InterPro" id="IPR011992">
    <property type="entry name" value="EF-hand-dom_pair"/>
</dbReference>
<evidence type="ECO:0000259" key="3">
    <source>
        <dbReference type="PROSITE" id="PS50222"/>
    </source>
</evidence>
<protein>
    <recommendedName>
        <fullName evidence="3">EF-hand domain-containing protein</fullName>
    </recommendedName>
</protein>
<evidence type="ECO:0000313" key="5">
    <source>
        <dbReference type="Proteomes" id="UP001497497"/>
    </source>
</evidence>
<keyword evidence="5" id="KW-1185">Reference proteome</keyword>
<dbReference type="Pfam" id="PF13202">
    <property type="entry name" value="EF-hand_5"/>
    <property type="match status" value="2"/>
</dbReference>
<dbReference type="Gene3D" id="1.10.238.10">
    <property type="entry name" value="EF-hand"/>
    <property type="match status" value="1"/>
</dbReference>
<sequence>MRKMNFICVFLILAPALTLAEPGDISDLTHYKEASFTFKEIDTNHDGILELEELTASFDVFKEKPSDSGITREWFVDLLVTDGTSEDAAGKLFDAYDLDGDGVLNDSDYAALKQSFDSDGDGRVSAEEFIGSFNDILTNAGADVREIERR</sequence>
<dbReference type="PROSITE" id="PS50222">
    <property type="entry name" value="EF_HAND_2"/>
    <property type="match status" value="2"/>
</dbReference>
<dbReference type="PROSITE" id="PS00018">
    <property type="entry name" value="EF_HAND_1"/>
    <property type="match status" value="2"/>
</dbReference>
<evidence type="ECO:0000256" key="2">
    <source>
        <dbReference type="SAM" id="SignalP"/>
    </source>
</evidence>
<dbReference type="InterPro" id="IPR018247">
    <property type="entry name" value="EF_Hand_1_Ca_BS"/>
</dbReference>
<dbReference type="AlphaFoldDB" id="A0AAV2IBI3"/>